<dbReference type="PROSITE" id="PS51819">
    <property type="entry name" value="VOC"/>
    <property type="match status" value="1"/>
</dbReference>
<organism evidence="2 3">
    <name type="scientific">Luteibaculum oceani</name>
    <dbReference type="NCBI Taxonomy" id="1294296"/>
    <lineage>
        <taxon>Bacteria</taxon>
        <taxon>Pseudomonadati</taxon>
        <taxon>Bacteroidota</taxon>
        <taxon>Flavobacteriia</taxon>
        <taxon>Flavobacteriales</taxon>
        <taxon>Luteibaculaceae</taxon>
        <taxon>Luteibaculum</taxon>
    </lineage>
</organism>
<evidence type="ECO:0000313" key="2">
    <source>
        <dbReference type="EMBL" id="TXC76265.1"/>
    </source>
</evidence>
<dbReference type="RefSeq" id="WP_147015268.1">
    <property type="nucleotide sequence ID" value="NZ_VORB01000010.1"/>
</dbReference>
<protein>
    <submittedName>
        <fullName evidence="2">VOC family protein</fullName>
    </submittedName>
</protein>
<sequence length="131" mass="14844">MKVQVVSIPVVDQDSAEKFYTEKLGFTVKVNIPLGEGNRWLTVVHPDHKDGPEVLLEPAPKHFKPSATYQEELFKAGIPCFQFEVENIHESFKNLSSKEVEFKMEPTDIGSAYMAIFNDTCGNLIQLLQMK</sequence>
<name>A0A5C6V022_9FLAO</name>
<dbReference type="OrthoDB" id="9794917at2"/>
<dbReference type="Proteomes" id="UP000321168">
    <property type="component" value="Unassembled WGS sequence"/>
</dbReference>
<reference evidence="2 3" key="1">
    <citation type="submission" date="2019-08" db="EMBL/GenBank/DDBJ databases">
        <title>Genome of Luteibaculum oceani JCM 18817.</title>
        <authorList>
            <person name="Bowman J.P."/>
        </authorList>
    </citation>
    <scope>NUCLEOTIDE SEQUENCE [LARGE SCALE GENOMIC DNA]</scope>
    <source>
        <strain evidence="2 3">JCM 18817</strain>
    </source>
</reference>
<feature type="domain" description="VOC" evidence="1">
    <location>
        <begin position="1"/>
        <end position="130"/>
    </location>
</feature>
<evidence type="ECO:0000259" key="1">
    <source>
        <dbReference type="PROSITE" id="PS51819"/>
    </source>
</evidence>
<gene>
    <name evidence="2" type="ORF">FRX97_10995</name>
</gene>
<comment type="caution">
    <text evidence="2">The sequence shown here is derived from an EMBL/GenBank/DDBJ whole genome shotgun (WGS) entry which is preliminary data.</text>
</comment>
<dbReference type="InterPro" id="IPR037523">
    <property type="entry name" value="VOC_core"/>
</dbReference>
<dbReference type="PANTHER" id="PTHR36437:SF2">
    <property type="entry name" value="GLYOXALASE_BLEOMYCIN RESISTANCE PROTEIN_DIOXYGENASE"/>
    <property type="match status" value="1"/>
</dbReference>
<accession>A0A5C6V022</accession>
<dbReference type="PANTHER" id="PTHR36437">
    <property type="entry name" value="GLYOXALASE/BLEOMYCIN RESISTANCE PROTEIN/DIOXYGENASE"/>
    <property type="match status" value="1"/>
</dbReference>
<dbReference type="SUPFAM" id="SSF54593">
    <property type="entry name" value="Glyoxalase/Bleomycin resistance protein/Dihydroxybiphenyl dioxygenase"/>
    <property type="match status" value="1"/>
</dbReference>
<dbReference type="AlphaFoldDB" id="A0A5C6V022"/>
<proteinExistence type="predicted"/>
<dbReference type="InterPro" id="IPR004360">
    <property type="entry name" value="Glyas_Fos-R_dOase_dom"/>
</dbReference>
<dbReference type="InterPro" id="IPR029068">
    <property type="entry name" value="Glyas_Bleomycin-R_OHBP_Dase"/>
</dbReference>
<dbReference type="Pfam" id="PF00903">
    <property type="entry name" value="Glyoxalase"/>
    <property type="match status" value="1"/>
</dbReference>
<dbReference type="Gene3D" id="3.10.180.10">
    <property type="entry name" value="2,3-Dihydroxybiphenyl 1,2-Dioxygenase, domain 1"/>
    <property type="match status" value="1"/>
</dbReference>
<evidence type="ECO:0000313" key="3">
    <source>
        <dbReference type="Proteomes" id="UP000321168"/>
    </source>
</evidence>
<dbReference type="EMBL" id="VORB01000010">
    <property type="protein sequence ID" value="TXC76265.1"/>
    <property type="molecule type" value="Genomic_DNA"/>
</dbReference>
<keyword evidence="3" id="KW-1185">Reference proteome</keyword>